<sequence length="213" mass="24176">MDNYVITIARGFGSGGKQIGLRLSKKLGIPCYEKQILQMASDYSGINKSLFVKSDEKLNGKKIAMALKKFPKINRLAEPSQKDFVSDVNLFNIQAEIIRELAKTESCIIIGKCANYILKDFSNVISIYVEAPRRACRATIMERLDVTAQEADQMIYQTDKYRANYYSYYTGGGSWTDPVAYDMTLNSERIGYDDCTEIIAHFKDIRLARTVQQ</sequence>
<proteinExistence type="predicted"/>
<dbReference type="Proteomes" id="UP000440513">
    <property type="component" value="Unassembled WGS sequence"/>
</dbReference>
<name>A0A7X2P4A8_9FIRM</name>
<dbReference type="InterPro" id="IPR027417">
    <property type="entry name" value="P-loop_NTPase"/>
</dbReference>
<accession>A0A7X2P4A8</accession>
<comment type="caution">
    <text evidence="1">The sequence shown here is derived from an EMBL/GenBank/DDBJ whole genome shotgun (WGS) entry which is preliminary data.</text>
</comment>
<dbReference type="GO" id="GO:0016301">
    <property type="term" value="F:kinase activity"/>
    <property type="evidence" value="ECO:0007669"/>
    <property type="project" value="UniProtKB-KW"/>
</dbReference>
<dbReference type="Gene3D" id="3.40.50.300">
    <property type="entry name" value="P-loop containing nucleotide triphosphate hydrolases"/>
    <property type="match status" value="1"/>
</dbReference>
<protein>
    <submittedName>
        <fullName evidence="1">Cytidylate kinase-like family protein</fullName>
    </submittedName>
</protein>
<evidence type="ECO:0000313" key="1">
    <source>
        <dbReference type="EMBL" id="MST67258.1"/>
    </source>
</evidence>
<dbReference type="EMBL" id="VUMS01000021">
    <property type="protein sequence ID" value="MST67258.1"/>
    <property type="molecule type" value="Genomic_DNA"/>
</dbReference>
<dbReference type="Pfam" id="PF13189">
    <property type="entry name" value="Cytidylate_kin2"/>
    <property type="match status" value="1"/>
</dbReference>
<dbReference type="AlphaFoldDB" id="A0A7X2P4A8"/>
<keyword evidence="2" id="KW-1185">Reference proteome</keyword>
<reference evidence="1 2" key="1">
    <citation type="submission" date="2019-08" db="EMBL/GenBank/DDBJ databases">
        <title>In-depth cultivation of the pig gut microbiome towards novel bacterial diversity and tailored functional studies.</title>
        <authorList>
            <person name="Wylensek D."/>
            <person name="Hitch T.C.A."/>
            <person name="Clavel T."/>
        </authorList>
    </citation>
    <scope>NUCLEOTIDE SEQUENCE [LARGE SCALE GENOMIC DNA]</scope>
    <source>
        <strain evidence="1 2">BSM-380-WT-5A</strain>
    </source>
</reference>
<gene>
    <name evidence="1" type="ORF">FYJ57_11135</name>
</gene>
<evidence type="ECO:0000313" key="2">
    <source>
        <dbReference type="Proteomes" id="UP000440513"/>
    </source>
</evidence>
<dbReference type="RefSeq" id="WP_154432692.1">
    <property type="nucleotide sequence ID" value="NZ_VUMS01000021.1"/>
</dbReference>
<keyword evidence="1" id="KW-0418">Kinase</keyword>
<organism evidence="1 2">
    <name type="scientific">Oliverpabstia intestinalis</name>
    <dbReference type="NCBI Taxonomy" id="2606633"/>
    <lineage>
        <taxon>Bacteria</taxon>
        <taxon>Bacillati</taxon>
        <taxon>Bacillota</taxon>
        <taxon>Clostridia</taxon>
        <taxon>Lachnospirales</taxon>
        <taxon>Lachnospiraceae</taxon>
        <taxon>Oliverpabstia</taxon>
    </lineage>
</organism>
<keyword evidence="1" id="KW-0808">Transferase</keyword>